<keyword evidence="1" id="KW-0812">Transmembrane</keyword>
<gene>
    <name evidence="2" type="ORF">M409DRAFT_24860</name>
</gene>
<reference evidence="2" key="1">
    <citation type="journal article" date="2020" name="Stud. Mycol.">
        <title>101 Dothideomycetes genomes: a test case for predicting lifestyles and emergence of pathogens.</title>
        <authorList>
            <person name="Haridas S."/>
            <person name="Albert R."/>
            <person name="Binder M."/>
            <person name="Bloem J."/>
            <person name="Labutti K."/>
            <person name="Salamov A."/>
            <person name="Andreopoulos B."/>
            <person name="Baker S."/>
            <person name="Barry K."/>
            <person name="Bills G."/>
            <person name="Bluhm B."/>
            <person name="Cannon C."/>
            <person name="Castanera R."/>
            <person name="Culley D."/>
            <person name="Daum C."/>
            <person name="Ezra D."/>
            <person name="Gonzalez J."/>
            <person name="Henrissat B."/>
            <person name="Kuo A."/>
            <person name="Liang C."/>
            <person name="Lipzen A."/>
            <person name="Lutzoni F."/>
            <person name="Magnuson J."/>
            <person name="Mondo S."/>
            <person name="Nolan M."/>
            <person name="Ohm R."/>
            <person name="Pangilinan J."/>
            <person name="Park H.-J."/>
            <person name="Ramirez L."/>
            <person name="Alfaro M."/>
            <person name="Sun H."/>
            <person name="Tritt A."/>
            <person name="Yoshinaga Y."/>
            <person name="Zwiers L.-H."/>
            <person name="Turgeon B."/>
            <person name="Goodwin S."/>
            <person name="Spatafora J."/>
            <person name="Crous P."/>
            <person name="Grigoriev I."/>
        </authorList>
    </citation>
    <scope>NUCLEOTIDE SEQUENCE</scope>
    <source>
        <strain evidence="2">ATCC 36951</strain>
    </source>
</reference>
<dbReference type="RefSeq" id="XP_033665848.1">
    <property type="nucleotide sequence ID" value="XM_033807426.1"/>
</dbReference>
<evidence type="ECO:0000313" key="3">
    <source>
        <dbReference type="Proteomes" id="UP000799537"/>
    </source>
</evidence>
<dbReference type="GeneID" id="54560698"/>
<sequence>MDPPTTPKTPVTSKYIPIITILAVVVFITLIVDLIRDRKFSREHEERMAKLRKSEETLDRLSREVERYCQWNALQREMEMEKEMWREREMALEQARREMGWWLFWVGGGGV</sequence>
<evidence type="ECO:0000313" key="2">
    <source>
        <dbReference type="EMBL" id="KAF2164959.1"/>
    </source>
</evidence>
<keyword evidence="1" id="KW-0472">Membrane</keyword>
<dbReference type="Proteomes" id="UP000799537">
    <property type="component" value="Unassembled WGS sequence"/>
</dbReference>
<protein>
    <submittedName>
        <fullName evidence="2">Uncharacterized protein</fullName>
    </submittedName>
</protein>
<dbReference type="AlphaFoldDB" id="A0A6A6CH05"/>
<accession>A0A6A6CH05</accession>
<keyword evidence="3" id="KW-1185">Reference proteome</keyword>
<feature type="transmembrane region" description="Helical" evidence="1">
    <location>
        <begin position="15"/>
        <end position="35"/>
    </location>
</feature>
<organism evidence="2 3">
    <name type="scientific">Zasmidium cellare ATCC 36951</name>
    <dbReference type="NCBI Taxonomy" id="1080233"/>
    <lineage>
        <taxon>Eukaryota</taxon>
        <taxon>Fungi</taxon>
        <taxon>Dikarya</taxon>
        <taxon>Ascomycota</taxon>
        <taxon>Pezizomycotina</taxon>
        <taxon>Dothideomycetes</taxon>
        <taxon>Dothideomycetidae</taxon>
        <taxon>Mycosphaerellales</taxon>
        <taxon>Mycosphaerellaceae</taxon>
        <taxon>Zasmidium</taxon>
    </lineage>
</organism>
<evidence type="ECO:0000256" key="1">
    <source>
        <dbReference type="SAM" id="Phobius"/>
    </source>
</evidence>
<name>A0A6A6CH05_ZASCE</name>
<dbReference type="EMBL" id="ML993602">
    <property type="protein sequence ID" value="KAF2164959.1"/>
    <property type="molecule type" value="Genomic_DNA"/>
</dbReference>
<keyword evidence="1" id="KW-1133">Transmembrane helix</keyword>
<proteinExistence type="predicted"/>